<sequence>MDRLTAMQVFVEVATSGSFSATAEKLEMSRAMVTRYVGEMERWLAARLLQRTTRSVTLTDAGENCLRRCQQMLALMENVEEETSDHDGELRGQLRITCSISLCYAQLAKAIVEFLRMHPRLKIDLNASEGALNLVEARVDLAIRISAAPDPTLIGRVLAPCSSVLVASPAYLAKHAEPQIPADLSAHRCVSYANFGKSIWTLRRGEVQEQVSVGSYFSANEATALLQACLAGGGIALQPTYLANPYLRDGRLQQILPEWDLPEMSIYALYPSRKHLSPAVRALLDFLVGWFAAVPWQDMDSTTLDKIQKKEKSINRLLFLPYCSRQLRRSIYNDG</sequence>
<dbReference type="InterPro" id="IPR000847">
    <property type="entry name" value="LysR_HTH_N"/>
</dbReference>
<dbReference type="InterPro" id="IPR036390">
    <property type="entry name" value="WH_DNA-bd_sf"/>
</dbReference>
<comment type="similarity">
    <text evidence="1">Belongs to the LysR transcriptional regulatory family.</text>
</comment>
<dbReference type="CDD" id="cd08422">
    <property type="entry name" value="PBP2_CrgA_like"/>
    <property type="match status" value="1"/>
</dbReference>
<dbReference type="SUPFAM" id="SSF53850">
    <property type="entry name" value="Periplasmic binding protein-like II"/>
    <property type="match status" value="1"/>
</dbReference>
<dbReference type="PANTHER" id="PTHR30537:SF35">
    <property type="entry name" value="TRANSCRIPTIONAL REGULATORY PROTEIN"/>
    <property type="match status" value="1"/>
</dbReference>
<name>A0ABV6IEE5_9BURK</name>
<keyword evidence="2" id="KW-0805">Transcription regulation</keyword>
<dbReference type="Pfam" id="PF03466">
    <property type="entry name" value="LysR_substrate"/>
    <property type="match status" value="1"/>
</dbReference>
<evidence type="ECO:0000256" key="4">
    <source>
        <dbReference type="ARBA" id="ARBA00023163"/>
    </source>
</evidence>
<dbReference type="PANTHER" id="PTHR30537">
    <property type="entry name" value="HTH-TYPE TRANSCRIPTIONAL REGULATOR"/>
    <property type="match status" value="1"/>
</dbReference>
<proteinExistence type="inferred from homology"/>
<dbReference type="Proteomes" id="UP001589844">
    <property type="component" value="Unassembled WGS sequence"/>
</dbReference>
<organism evidence="6 7">
    <name type="scientific">Undibacterium danionis</name>
    <dbReference type="NCBI Taxonomy" id="1812100"/>
    <lineage>
        <taxon>Bacteria</taxon>
        <taxon>Pseudomonadati</taxon>
        <taxon>Pseudomonadota</taxon>
        <taxon>Betaproteobacteria</taxon>
        <taxon>Burkholderiales</taxon>
        <taxon>Oxalobacteraceae</taxon>
        <taxon>Undibacterium</taxon>
    </lineage>
</organism>
<evidence type="ECO:0000256" key="2">
    <source>
        <dbReference type="ARBA" id="ARBA00023015"/>
    </source>
</evidence>
<dbReference type="InterPro" id="IPR005119">
    <property type="entry name" value="LysR_subst-bd"/>
</dbReference>
<dbReference type="InterPro" id="IPR058163">
    <property type="entry name" value="LysR-type_TF_proteobact-type"/>
</dbReference>
<evidence type="ECO:0000259" key="5">
    <source>
        <dbReference type="PROSITE" id="PS50931"/>
    </source>
</evidence>
<accession>A0ABV6IEE5</accession>
<dbReference type="PROSITE" id="PS50931">
    <property type="entry name" value="HTH_LYSR"/>
    <property type="match status" value="1"/>
</dbReference>
<dbReference type="Gene3D" id="3.40.190.290">
    <property type="match status" value="1"/>
</dbReference>
<dbReference type="SUPFAM" id="SSF46785">
    <property type="entry name" value="Winged helix' DNA-binding domain"/>
    <property type="match status" value="1"/>
</dbReference>
<evidence type="ECO:0000256" key="1">
    <source>
        <dbReference type="ARBA" id="ARBA00009437"/>
    </source>
</evidence>
<dbReference type="Gene3D" id="1.10.10.10">
    <property type="entry name" value="Winged helix-like DNA-binding domain superfamily/Winged helix DNA-binding domain"/>
    <property type="match status" value="1"/>
</dbReference>
<dbReference type="EMBL" id="JBHLXJ010000009">
    <property type="protein sequence ID" value="MFC0350193.1"/>
    <property type="molecule type" value="Genomic_DNA"/>
</dbReference>
<comment type="caution">
    <text evidence="6">The sequence shown here is derived from an EMBL/GenBank/DDBJ whole genome shotgun (WGS) entry which is preliminary data.</text>
</comment>
<dbReference type="Pfam" id="PF00126">
    <property type="entry name" value="HTH_1"/>
    <property type="match status" value="1"/>
</dbReference>
<dbReference type="RefSeq" id="WP_390212207.1">
    <property type="nucleotide sequence ID" value="NZ_JBHLXJ010000009.1"/>
</dbReference>
<keyword evidence="7" id="KW-1185">Reference proteome</keyword>
<keyword evidence="3" id="KW-0238">DNA-binding</keyword>
<evidence type="ECO:0000313" key="7">
    <source>
        <dbReference type="Proteomes" id="UP001589844"/>
    </source>
</evidence>
<gene>
    <name evidence="6" type="ORF">ACFFJH_10275</name>
</gene>
<feature type="domain" description="HTH lysR-type" evidence="5">
    <location>
        <begin position="1"/>
        <end position="59"/>
    </location>
</feature>
<protein>
    <submittedName>
        <fullName evidence="6">LysR family transcriptional regulator</fullName>
    </submittedName>
</protein>
<dbReference type="InterPro" id="IPR036388">
    <property type="entry name" value="WH-like_DNA-bd_sf"/>
</dbReference>
<evidence type="ECO:0000313" key="6">
    <source>
        <dbReference type="EMBL" id="MFC0350193.1"/>
    </source>
</evidence>
<reference evidence="6 7" key="1">
    <citation type="submission" date="2024-09" db="EMBL/GenBank/DDBJ databases">
        <authorList>
            <person name="Sun Q."/>
            <person name="Mori K."/>
        </authorList>
    </citation>
    <scope>NUCLEOTIDE SEQUENCE [LARGE SCALE GENOMIC DNA]</scope>
    <source>
        <strain evidence="6 7">CCM 8677</strain>
    </source>
</reference>
<keyword evidence="4" id="KW-0804">Transcription</keyword>
<evidence type="ECO:0000256" key="3">
    <source>
        <dbReference type="ARBA" id="ARBA00023125"/>
    </source>
</evidence>